<evidence type="ECO:0000256" key="1">
    <source>
        <dbReference type="SAM" id="MobiDB-lite"/>
    </source>
</evidence>
<reference evidence="2 3" key="2">
    <citation type="journal article" date="2013" name="Plant Cell Physiol.">
        <title>Rice Annotation Project Database (RAP-DB): an integrative and interactive database for rice genomics.</title>
        <authorList>
            <person name="Sakai H."/>
            <person name="Lee S.S."/>
            <person name="Tanaka T."/>
            <person name="Numa H."/>
            <person name="Kim J."/>
            <person name="Kawahara Y."/>
            <person name="Wakimoto H."/>
            <person name="Yang C.C."/>
            <person name="Iwamoto M."/>
            <person name="Abe T."/>
            <person name="Yamada Y."/>
            <person name="Muto A."/>
            <person name="Inokuchi H."/>
            <person name="Ikemura T."/>
            <person name="Matsumoto T."/>
            <person name="Sasaki T."/>
            <person name="Itoh T."/>
        </authorList>
    </citation>
    <scope>NUCLEOTIDE SEQUENCE [LARGE SCALE GENOMIC DNA]</scope>
    <source>
        <strain evidence="3">cv. Nipponbare</strain>
    </source>
</reference>
<feature type="region of interest" description="Disordered" evidence="1">
    <location>
        <begin position="117"/>
        <end position="139"/>
    </location>
</feature>
<dbReference type="EMBL" id="AP014960">
    <property type="protein sequence ID" value="BAS87789.1"/>
    <property type="molecule type" value="Genomic_DNA"/>
</dbReference>
<dbReference type="AlphaFoldDB" id="A0A0P0W786"/>
<protein>
    <submittedName>
        <fullName evidence="2">Os04g0147400 protein</fullName>
    </submittedName>
</protein>
<organism evidence="2 3">
    <name type="scientific">Oryza sativa subsp. japonica</name>
    <name type="common">Rice</name>
    <dbReference type="NCBI Taxonomy" id="39947"/>
    <lineage>
        <taxon>Eukaryota</taxon>
        <taxon>Viridiplantae</taxon>
        <taxon>Streptophyta</taxon>
        <taxon>Embryophyta</taxon>
        <taxon>Tracheophyta</taxon>
        <taxon>Spermatophyta</taxon>
        <taxon>Magnoliopsida</taxon>
        <taxon>Liliopsida</taxon>
        <taxon>Poales</taxon>
        <taxon>Poaceae</taxon>
        <taxon>BOP clade</taxon>
        <taxon>Oryzoideae</taxon>
        <taxon>Oryzeae</taxon>
        <taxon>Oryzinae</taxon>
        <taxon>Oryza</taxon>
        <taxon>Oryza sativa</taxon>
    </lineage>
</organism>
<keyword evidence="3" id="KW-1185">Reference proteome</keyword>
<name>A0A0P0W786_ORYSJ</name>
<reference evidence="3" key="1">
    <citation type="journal article" date="2005" name="Nature">
        <title>The map-based sequence of the rice genome.</title>
        <authorList>
            <consortium name="International rice genome sequencing project (IRGSP)"/>
            <person name="Matsumoto T."/>
            <person name="Wu J."/>
            <person name="Kanamori H."/>
            <person name="Katayose Y."/>
            <person name="Fujisawa M."/>
            <person name="Namiki N."/>
            <person name="Mizuno H."/>
            <person name="Yamamoto K."/>
            <person name="Antonio B.A."/>
            <person name="Baba T."/>
            <person name="Sakata K."/>
            <person name="Nagamura Y."/>
            <person name="Aoki H."/>
            <person name="Arikawa K."/>
            <person name="Arita K."/>
            <person name="Bito T."/>
            <person name="Chiden Y."/>
            <person name="Fujitsuka N."/>
            <person name="Fukunaka R."/>
            <person name="Hamada M."/>
            <person name="Harada C."/>
            <person name="Hayashi A."/>
            <person name="Hijishita S."/>
            <person name="Honda M."/>
            <person name="Hosokawa S."/>
            <person name="Ichikawa Y."/>
            <person name="Idonuma A."/>
            <person name="Iijima M."/>
            <person name="Ikeda M."/>
            <person name="Ikeno M."/>
            <person name="Ito K."/>
            <person name="Ito S."/>
            <person name="Ito T."/>
            <person name="Ito Y."/>
            <person name="Ito Y."/>
            <person name="Iwabuchi A."/>
            <person name="Kamiya K."/>
            <person name="Karasawa W."/>
            <person name="Kurita K."/>
            <person name="Katagiri S."/>
            <person name="Kikuta A."/>
            <person name="Kobayashi H."/>
            <person name="Kobayashi N."/>
            <person name="Machita K."/>
            <person name="Maehara T."/>
            <person name="Masukawa M."/>
            <person name="Mizubayashi T."/>
            <person name="Mukai Y."/>
            <person name="Nagasaki H."/>
            <person name="Nagata Y."/>
            <person name="Naito S."/>
            <person name="Nakashima M."/>
            <person name="Nakama Y."/>
            <person name="Nakamichi Y."/>
            <person name="Nakamura M."/>
            <person name="Meguro A."/>
            <person name="Negishi M."/>
            <person name="Ohta I."/>
            <person name="Ohta T."/>
            <person name="Okamoto M."/>
            <person name="Ono N."/>
            <person name="Saji S."/>
            <person name="Sakaguchi M."/>
            <person name="Sakai K."/>
            <person name="Shibata M."/>
            <person name="Shimokawa T."/>
            <person name="Song J."/>
            <person name="Takazaki Y."/>
            <person name="Terasawa K."/>
            <person name="Tsugane M."/>
            <person name="Tsuji K."/>
            <person name="Ueda S."/>
            <person name="Waki K."/>
            <person name="Yamagata H."/>
            <person name="Yamamoto M."/>
            <person name="Yamamoto S."/>
            <person name="Yamane H."/>
            <person name="Yoshiki S."/>
            <person name="Yoshihara R."/>
            <person name="Yukawa K."/>
            <person name="Zhong H."/>
            <person name="Yano M."/>
            <person name="Yuan Q."/>
            <person name="Ouyang S."/>
            <person name="Liu J."/>
            <person name="Jones K.M."/>
            <person name="Gansberger K."/>
            <person name="Moffat K."/>
            <person name="Hill J."/>
            <person name="Bera J."/>
            <person name="Fadrosh D."/>
            <person name="Jin S."/>
            <person name="Johri S."/>
            <person name="Kim M."/>
            <person name="Overton L."/>
            <person name="Reardon M."/>
            <person name="Tsitrin T."/>
            <person name="Vuong H."/>
            <person name="Weaver B."/>
            <person name="Ciecko A."/>
            <person name="Tallon L."/>
            <person name="Jackson J."/>
            <person name="Pai G."/>
            <person name="Aken S.V."/>
            <person name="Utterback T."/>
            <person name="Reidmuller S."/>
            <person name="Feldblyum T."/>
            <person name="Hsiao J."/>
            <person name="Zismann V."/>
            <person name="Iobst S."/>
            <person name="de Vazeille A.R."/>
            <person name="Buell C.R."/>
            <person name="Ying K."/>
            <person name="Li Y."/>
            <person name="Lu T."/>
            <person name="Huang Y."/>
            <person name="Zhao Q."/>
            <person name="Feng Q."/>
            <person name="Zhang L."/>
            <person name="Zhu J."/>
            <person name="Weng Q."/>
            <person name="Mu J."/>
            <person name="Lu Y."/>
            <person name="Fan D."/>
            <person name="Liu Y."/>
            <person name="Guan J."/>
            <person name="Zhang Y."/>
            <person name="Yu S."/>
            <person name="Liu X."/>
            <person name="Zhang Y."/>
            <person name="Hong G."/>
            <person name="Han B."/>
            <person name="Choisne N."/>
            <person name="Demange N."/>
            <person name="Orjeda G."/>
            <person name="Samain S."/>
            <person name="Cattolico L."/>
            <person name="Pelletier E."/>
            <person name="Couloux A."/>
            <person name="Segurens B."/>
            <person name="Wincker P."/>
            <person name="D'Hont A."/>
            <person name="Scarpelli C."/>
            <person name="Weissenbach J."/>
            <person name="Salanoubat M."/>
            <person name="Quetier F."/>
            <person name="Yu Y."/>
            <person name="Kim H.R."/>
            <person name="Rambo T."/>
            <person name="Currie J."/>
            <person name="Collura K."/>
            <person name="Luo M."/>
            <person name="Yang T."/>
            <person name="Ammiraju J.S.S."/>
            <person name="Engler F."/>
            <person name="Soderlund C."/>
            <person name="Wing R.A."/>
            <person name="Palmer L.E."/>
            <person name="de la Bastide M."/>
            <person name="Spiegel L."/>
            <person name="Nascimento L."/>
            <person name="Zutavern T."/>
            <person name="O'Shaughnessy A."/>
            <person name="Dike S."/>
            <person name="Dedhia N."/>
            <person name="Preston R."/>
            <person name="Balija V."/>
            <person name="McCombie W.R."/>
            <person name="Chow T."/>
            <person name="Chen H."/>
            <person name="Chung M."/>
            <person name="Chen C."/>
            <person name="Shaw J."/>
            <person name="Wu H."/>
            <person name="Hsiao K."/>
            <person name="Chao Y."/>
            <person name="Chu M."/>
            <person name="Cheng C."/>
            <person name="Hour A."/>
            <person name="Lee P."/>
            <person name="Lin S."/>
            <person name="Lin Y."/>
            <person name="Liou J."/>
            <person name="Liu S."/>
            <person name="Hsing Y."/>
            <person name="Raghuvanshi S."/>
            <person name="Mohanty A."/>
            <person name="Bharti A.K."/>
            <person name="Gaur A."/>
            <person name="Gupta V."/>
            <person name="Kumar D."/>
            <person name="Ravi V."/>
            <person name="Vij S."/>
            <person name="Kapur A."/>
            <person name="Khurana P."/>
            <person name="Khurana P."/>
            <person name="Khurana J.P."/>
            <person name="Tyagi A.K."/>
            <person name="Gaikwad K."/>
            <person name="Singh A."/>
            <person name="Dalal V."/>
            <person name="Srivastava S."/>
            <person name="Dixit A."/>
            <person name="Pal A.K."/>
            <person name="Ghazi I.A."/>
            <person name="Yadav M."/>
            <person name="Pandit A."/>
            <person name="Bhargava A."/>
            <person name="Sureshbabu K."/>
            <person name="Batra K."/>
            <person name="Sharma T.R."/>
            <person name="Mohapatra T."/>
            <person name="Singh N.K."/>
            <person name="Messing J."/>
            <person name="Nelson A.B."/>
            <person name="Fuks G."/>
            <person name="Kavchok S."/>
            <person name="Keizer G."/>
            <person name="Linton E."/>
            <person name="Llaca V."/>
            <person name="Song R."/>
            <person name="Tanyolac B."/>
            <person name="Young S."/>
            <person name="Ho-Il K."/>
            <person name="Hahn J.H."/>
            <person name="Sangsakoo G."/>
            <person name="Vanavichit A."/>
            <person name="de Mattos Luiz.A.T."/>
            <person name="Zimmer P.D."/>
            <person name="Malone G."/>
            <person name="Dellagostin O."/>
            <person name="de Oliveira A.C."/>
            <person name="Bevan M."/>
            <person name="Bancroft I."/>
            <person name="Minx P."/>
            <person name="Cordum H."/>
            <person name="Wilson R."/>
            <person name="Cheng Z."/>
            <person name="Jin W."/>
            <person name="Jiang J."/>
            <person name="Leong S.A."/>
            <person name="Iwama H."/>
            <person name="Gojobori T."/>
            <person name="Itoh T."/>
            <person name="Niimura Y."/>
            <person name="Fujii Y."/>
            <person name="Habara T."/>
            <person name="Sakai H."/>
            <person name="Sato Y."/>
            <person name="Wilson G."/>
            <person name="Kumar K."/>
            <person name="McCouch S."/>
            <person name="Juretic N."/>
            <person name="Hoen D."/>
            <person name="Wright S."/>
            <person name="Bruskiewich R."/>
            <person name="Bureau T."/>
            <person name="Miyao A."/>
            <person name="Hirochika H."/>
            <person name="Nishikawa T."/>
            <person name="Kadowaki K."/>
            <person name="Sugiura M."/>
            <person name="Burr B."/>
            <person name="Sasaki T."/>
        </authorList>
    </citation>
    <scope>NUCLEOTIDE SEQUENCE [LARGE SCALE GENOMIC DNA]</scope>
    <source>
        <strain evidence="3">cv. Nipponbare</strain>
    </source>
</reference>
<proteinExistence type="predicted"/>
<reference evidence="2 3" key="3">
    <citation type="journal article" date="2013" name="Rice">
        <title>Improvement of the Oryza sativa Nipponbare reference genome using next generation sequence and optical map data.</title>
        <authorList>
            <person name="Kawahara Y."/>
            <person name="de la Bastide M."/>
            <person name="Hamilton J.P."/>
            <person name="Kanamori H."/>
            <person name="McCombie W.R."/>
            <person name="Ouyang S."/>
            <person name="Schwartz D.C."/>
            <person name="Tanaka T."/>
            <person name="Wu J."/>
            <person name="Zhou S."/>
            <person name="Childs K.L."/>
            <person name="Davidson R.M."/>
            <person name="Lin H."/>
            <person name="Quesada-Ocampo L."/>
            <person name="Vaillancourt B."/>
            <person name="Sakai H."/>
            <person name="Lee S.S."/>
            <person name="Kim J."/>
            <person name="Numa H."/>
            <person name="Itoh T."/>
            <person name="Buell C.R."/>
            <person name="Matsumoto T."/>
        </authorList>
    </citation>
    <scope>NUCLEOTIDE SEQUENCE [LARGE SCALE GENOMIC DNA]</scope>
    <source>
        <strain evidence="3">cv. Nipponbare</strain>
    </source>
</reference>
<evidence type="ECO:0000313" key="3">
    <source>
        <dbReference type="Proteomes" id="UP000059680"/>
    </source>
</evidence>
<dbReference type="InParanoid" id="A0A0P0W786"/>
<evidence type="ECO:0000313" key="2">
    <source>
        <dbReference type="EMBL" id="BAS87789.1"/>
    </source>
</evidence>
<accession>A0A0P0W786</accession>
<sequence length="139" mass="15740">MLQRQKKNKKSNKKETSTNKRNKFIHKRIKHSHQRINKFEEEEEPQTVHRGNVIEEQEQLNEQRRHGGEDGDGAVAQETWLTLTDASIPPAPLPDEVDGAAGCPCVGPTLSVPRFSFQEHGGSGREARMAMSPWCGRRD</sequence>
<dbReference type="Proteomes" id="UP000059680">
    <property type="component" value="Chromosome 4"/>
</dbReference>
<feature type="compositionally biased region" description="Basic residues" evidence="1">
    <location>
        <begin position="1"/>
        <end position="12"/>
    </location>
</feature>
<dbReference type="PaxDb" id="39947-A0A0P0W786"/>
<dbReference type="SMR" id="A0A0P0W786"/>
<gene>
    <name evidence="2" type="ordered locus">Os04g0147400</name>
    <name evidence="2" type="ORF">OSNPB_040147400</name>
</gene>
<feature type="compositionally biased region" description="Basic residues" evidence="1">
    <location>
        <begin position="20"/>
        <end position="36"/>
    </location>
</feature>
<feature type="region of interest" description="Disordered" evidence="1">
    <location>
        <begin position="1"/>
        <end position="72"/>
    </location>
</feature>